<keyword evidence="3" id="KW-0597">Phosphoprotein</keyword>
<dbReference type="SMART" id="SM00785">
    <property type="entry name" value="AARP2CN"/>
    <property type="match status" value="1"/>
</dbReference>
<name>A0A5N5JAE1_9ROSI</name>
<comment type="similarity">
    <text evidence="10">Belongs to the TRAFAC class translation factor GTPase superfamily. Bms1-like GTPase family. BMS1 subfamily.</text>
</comment>
<dbReference type="Pfam" id="PF08142">
    <property type="entry name" value="AARP2CN"/>
    <property type="match status" value="1"/>
</dbReference>
<dbReference type="SMART" id="SM01362">
    <property type="entry name" value="DUF663"/>
    <property type="match status" value="1"/>
</dbReference>
<dbReference type="InterPro" id="IPR039761">
    <property type="entry name" value="Bms1/Tsr1"/>
</dbReference>
<dbReference type="InterPro" id="IPR030387">
    <property type="entry name" value="G_Bms1/Tsr1_dom"/>
</dbReference>
<dbReference type="FunFam" id="3.40.50.300:FF:000105">
    <property type="entry name" value="BMS1 ribosome biogenesis factor"/>
    <property type="match status" value="1"/>
</dbReference>
<dbReference type="GO" id="GO:0005525">
    <property type="term" value="F:GTP binding"/>
    <property type="evidence" value="ECO:0007669"/>
    <property type="project" value="UniProtKB-KW"/>
</dbReference>
<evidence type="ECO:0000256" key="6">
    <source>
        <dbReference type="ARBA" id="ARBA00022840"/>
    </source>
</evidence>
<evidence type="ECO:0000256" key="8">
    <source>
        <dbReference type="ARBA" id="ARBA00023242"/>
    </source>
</evidence>
<evidence type="ECO:0000256" key="5">
    <source>
        <dbReference type="ARBA" id="ARBA00022801"/>
    </source>
</evidence>
<keyword evidence="7" id="KW-0342">GTP-binding</keyword>
<keyword evidence="8" id="KW-0539">Nucleus</keyword>
<dbReference type="GO" id="GO:0000462">
    <property type="term" value="P:maturation of SSU-rRNA from tricistronic rRNA transcript (SSU-rRNA, 5.8S rRNA, LSU-rRNA)"/>
    <property type="evidence" value="ECO:0007669"/>
    <property type="project" value="TreeGrafter"/>
</dbReference>
<evidence type="ECO:0000256" key="1">
    <source>
        <dbReference type="ARBA" id="ARBA00004604"/>
    </source>
</evidence>
<dbReference type="PANTHER" id="PTHR12858:SF2">
    <property type="entry name" value="RIBOSOME BIOGENESIS PROTEIN BMS1 HOMOLOG"/>
    <property type="match status" value="1"/>
</dbReference>
<comment type="subcellular location">
    <subcellularLocation>
        <location evidence="1">Nucleus</location>
        <location evidence="1">Nucleolus</location>
    </subcellularLocation>
</comment>
<proteinExistence type="inferred from homology"/>
<dbReference type="GO" id="GO:0005654">
    <property type="term" value="C:nucleoplasm"/>
    <property type="evidence" value="ECO:0007669"/>
    <property type="project" value="UniProtKB-ARBA"/>
</dbReference>
<gene>
    <name evidence="13" type="ORF">DKX38_026380</name>
</gene>
<evidence type="ECO:0000256" key="11">
    <source>
        <dbReference type="SAM" id="MobiDB-lite"/>
    </source>
</evidence>
<dbReference type="SUPFAM" id="SSF52540">
    <property type="entry name" value="P-loop containing nucleoside triphosphate hydrolases"/>
    <property type="match status" value="1"/>
</dbReference>
<dbReference type="InterPro" id="IPR007034">
    <property type="entry name" value="BMS1_TSR1_C"/>
</dbReference>
<feature type="domain" description="Bms1-type G" evidence="12">
    <location>
        <begin position="140"/>
        <end position="309"/>
    </location>
</feature>
<reference evidence="14" key="1">
    <citation type="journal article" date="2019" name="Gigascience">
        <title>De novo genome assembly of the endangered Acer yangbiense, a plant species with extremely small populations endemic to Yunnan Province, China.</title>
        <authorList>
            <person name="Yang J."/>
            <person name="Wariss H.M."/>
            <person name="Tao L."/>
            <person name="Zhang R."/>
            <person name="Yun Q."/>
            <person name="Hollingsworth P."/>
            <person name="Dao Z."/>
            <person name="Luo G."/>
            <person name="Guo H."/>
            <person name="Ma Y."/>
            <person name="Sun W."/>
        </authorList>
    </citation>
    <scope>NUCLEOTIDE SEQUENCE [LARGE SCALE GENOMIC DNA]</scope>
    <source>
        <strain evidence="14">cv. br00</strain>
    </source>
</reference>
<dbReference type="Gene3D" id="3.40.50.300">
    <property type="entry name" value="P-loop containing nucleotide triphosphate hydrolases"/>
    <property type="match status" value="1"/>
</dbReference>
<dbReference type="InterPro" id="IPR012948">
    <property type="entry name" value="AARP2CN"/>
</dbReference>
<keyword evidence="2" id="KW-0690">Ribosome biogenesis</keyword>
<dbReference type="GO" id="GO:0030686">
    <property type="term" value="C:90S preribosome"/>
    <property type="evidence" value="ECO:0007669"/>
    <property type="project" value="TreeGrafter"/>
</dbReference>
<evidence type="ECO:0000313" key="13">
    <source>
        <dbReference type="EMBL" id="KAB5515732.1"/>
    </source>
</evidence>
<dbReference type="GO" id="GO:0005524">
    <property type="term" value="F:ATP binding"/>
    <property type="evidence" value="ECO:0007669"/>
    <property type="project" value="UniProtKB-KW"/>
</dbReference>
<keyword evidence="4" id="KW-0547">Nucleotide-binding</keyword>
<accession>A0A5N5JAE1</accession>
<evidence type="ECO:0000256" key="7">
    <source>
        <dbReference type="ARBA" id="ARBA00023134"/>
    </source>
</evidence>
<dbReference type="PANTHER" id="PTHR12858">
    <property type="entry name" value="RIBOSOME BIOGENESIS PROTEIN"/>
    <property type="match status" value="1"/>
</dbReference>
<dbReference type="Proteomes" id="UP000326939">
    <property type="component" value="Chromosome 17"/>
</dbReference>
<dbReference type="GO" id="GO:0003924">
    <property type="term" value="F:GTPase activity"/>
    <property type="evidence" value="ECO:0007669"/>
    <property type="project" value="TreeGrafter"/>
</dbReference>
<dbReference type="GO" id="GO:0000479">
    <property type="term" value="P:endonucleolytic cleavage of tricistronic rRNA transcript (SSU-rRNA, 5.8S rRNA, LSU-rRNA)"/>
    <property type="evidence" value="ECO:0007669"/>
    <property type="project" value="TreeGrafter"/>
</dbReference>
<evidence type="ECO:0000313" key="14">
    <source>
        <dbReference type="Proteomes" id="UP000326939"/>
    </source>
</evidence>
<keyword evidence="6" id="KW-0067">ATP-binding</keyword>
<dbReference type="InterPro" id="IPR027417">
    <property type="entry name" value="P-loop_NTPase"/>
</dbReference>
<evidence type="ECO:0000256" key="2">
    <source>
        <dbReference type="ARBA" id="ARBA00022517"/>
    </source>
</evidence>
<evidence type="ECO:0000256" key="3">
    <source>
        <dbReference type="ARBA" id="ARBA00022553"/>
    </source>
</evidence>
<dbReference type="GO" id="GO:0034511">
    <property type="term" value="F:U3 snoRNA binding"/>
    <property type="evidence" value="ECO:0007669"/>
    <property type="project" value="TreeGrafter"/>
</dbReference>
<dbReference type="Pfam" id="PF04950">
    <property type="entry name" value="RIBIOP_C"/>
    <property type="match status" value="1"/>
</dbReference>
<feature type="region of interest" description="Disordered" evidence="11">
    <location>
        <begin position="505"/>
        <end position="528"/>
    </location>
</feature>
<evidence type="ECO:0000256" key="9">
    <source>
        <dbReference type="ARBA" id="ARBA00049117"/>
    </source>
</evidence>
<evidence type="ECO:0000256" key="10">
    <source>
        <dbReference type="ARBA" id="ARBA00061391"/>
    </source>
</evidence>
<keyword evidence="5" id="KW-0378">Hydrolase</keyword>
<dbReference type="CDD" id="cd01882">
    <property type="entry name" value="BMS1"/>
    <property type="match status" value="1"/>
</dbReference>
<dbReference type="PROSITE" id="PS51714">
    <property type="entry name" value="G_BMS1"/>
    <property type="match status" value="1"/>
</dbReference>
<comment type="catalytic activity">
    <reaction evidence="9">
        <text>GTP + H2O = GDP + phosphate + H(+)</text>
        <dbReference type="Rhea" id="RHEA:19669"/>
        <dbReference type="ChEBI" id="CHEBI:15377"/>
        <dbReference type="ChEBI" id="CHEBI:15378"/>
        <dbReference type="ChEBI" id="CHEBI:37565"/>
        <dbReference type="ChEBI" id="CHEBI:43474"/>
        <dbReference type="ChEBI" id="CHEBI:58189"/>
    </reaction>
    <physiologicalReaction direction="left-to-right" evidence="9">
        <dbReference type="Rhea" id="RHEA:19670"/>
    </physiologicalReaction>
</comment>
<evidence type="ECO:0000256" key="4">
    <source>
        <dbReference type="ARBA" id="ARBA00022741"/>
    </source>
</evidence>
<keyword evidence="14" id="KW-1185">Reference proteome</keyword>
<dbReference type="InterPro" id="IPR037875">
    <property type="entry name" value="Bms1_N"/>
</dbReference>
<protein>
    <recommendedName>
        <fullName evidence="12">Bms1-type G domain-containing protein</fullName>
    </recommendedName>
</protein>
<evidence type="ECO:0000259" key="12">
    <source>
        <dbReference type="PROSITE" id="PS51714"/>
    </source>
</evidence>
<dbReference type="EMBL" id="VDCV01000017">
    <property type="protein sequence ID" value="KAB5515732.1"/>
    <property type="molecule type" value="Genomic_DNA"/>
</dbReference>
<comment type="caution">
    <text evidence="13">The sequence shown here is derived from an EMBL/GenBank/DDBJ whole genome shotgun (WGS) entry which is preliminary data.</text>
</comment>
<organism evidence="13 14">
    <name type="scientific">Salix brachista</name>
    <dbReference type="NCBI Taxonomy" id="2182728"/>
    <lineage>
        <taxon>Eukaryota</taxon>
        <taxon>Viridiplantae</taxon>
        <taxon>Streptophyta</taxon>
        <taxon>Embryophyta</taxon>
        <taxon>Tracheophyta</taxon>
        <taxon>Spermatophyta</taxon>
        <taxon>Magnoliopsida</taxon>
        <taxon>eudicotyledons</taxon>
        <taxon>Gunneridae</taxon>
        <taxon>Pentapetalae</taxon>
        <taxon>rosids</taxon>
        <taxon>fabids</taxon>
        <taxon>Malpighiales</taxon>
        <taxon>Salicaceae</taxon>
        <taxon>Saliceae</taxon>
        <taxon>Salix</taxon>
    </lineage>
</organism>
<dbReference type="AlphaFoldDB" id="A0A5N5JAE1"/>
<sequence length="718" mass="81305">MQLNLVNLSATNMPLNSQAQVASGYSDLLITSLVGDGLISLAKHEIQSNNANSCKFNCAPKLLETSNQLVANECPGLKNPLMNSLIKKEDDFRGFVFDANQLKVRHEPVIRSLYADIPRQCSTCGIRFKWIDGVDLWVAARADVAAVTGFPKADAPVGKSLLIKCLVKHYTKHNIQEVRGTITIVSGKKRRVQFVECPNDINGMIDAAKFADLALLLIDGSYGFEMETFEFLNILQVHGFPKIMGVLTHLDQFKDVKKLKKTKQRLKHRFWTEIYDGAKLFYLSGFIHGKYVKREIHNLARFISVMKFHPLSWRTSHPYVLVDRFEDVTPPERVRLDNKCDRNITLYGYLRGCNLKKGTKVHIAGVGDYNLAGATALADPCPLPSAAKKKGLRDKEKLFYAPMSGIGDLVYDKDAVYININDHFVQYSNVDNKNESMAHKGKDQDVGESLVKSLQNTKYSIDEKLEKSFISLFSRNANISSEAQNDAKDNHESTNEAAQKDALVNGESDGSDEEYGAAAKQRVDPQDRMKEQVEFHGGRLGEKQCLEMTLMIRTQEVDDKHGAKFHRGQANEIGYLDKLKEEIEIRKQRNIAELNDLDEETRLEIEGFQTGTYLRLELHDVPFEMVEHFDPCNFTKLPIEDRNGRHRMLKYTPEHMHCLATFWGPLAPPNTGVIAVQNLANNQVIILDFLHKLSYQERNLILATEQLLVCYCKGQLYC</sequence>
<dbReference type="GO" id="GO:0032040">
    <property type="term" value="C:small-subunit processome"/>
    <property type="evidence" value="ECO:0007669"/>
    <property type="project" value="UniProtKB-ARBA"/>
</dbReference>